<dbReference type="GO" id="GO:0006364">
    <property type="term" value="P:rRNA processing"/>
    <property type="evidence" value="ECO:0007669"/>
    <property type="project" value="UniProtKB-KW"/>
</dbReference>
<keyword evidence="4 15" id="KW-0547">Nucleotide-binding</keyword>
<dbReference type="CDD" id="cd18787">
    <property type="entry name" value="SF2_C_DEAD"/>
    <property type="match status" value="1"/>
</dbReference>
<dbReference type="STRING" id="341454.A0A4V3SJA2"/>
<dbReference type="GO" id="GO:0005524">
    <property type="term" value="F:ATP binding"/>
    <property type="evidence" value="ECO:0007669"/>
    <property type="project" value="UniProtKB-UniRule"/>
</dbReference>
<comment type="subunit">
    <text evidence="13">Component of pre-60S ribosomal complexes.</text>
</comment>
<keyword evidence="8 16" id="KW-0694">RNA-binding</keyword>
<evidence type="ECO:0000313" key="22">
    <source>
        <dbReference type="Proteomes" id="UP000298138"/>
    </source>
</evidence>
<evidence type="ECO:0000256" key="14">
    <source>
        <dbReference type="PROSITE-ProRule" id="PRU00552"/>
    </source>
</evidence>
<comment type="catalytic activity">
    <reaction evidence="16">
        <text>ATP + H2O = ADP + phosphate + H(+)</text>
        <dbReference type="Rhea" id="RHEA:13065"/>
        <dbReference type="ChEBI" id="CHEBI:15377"/>
        <dbReference type="ChEBI" id="CHEBI:15378"/>
        <dbReference type="ChEBI" id="CHEBI:30616"/>
        <dbReference type="ChEBI" id="CHEBI:43474"/>
        <dbReference type="ChEBI" id="CHEBI:456216"/>
        <dbReference type="EC" id="3.6.4.13"/>
    </reaction>
</comment>
<gene>
    <name evidence="21" type="ORF">EX30DRAFT_339393</name>
</gene>
<dbReference type="InterPro" id="IPR025313">
    <property type="entry name" value="SPB4-like_CTE"/>
</dbReference>
<dbReference type="InterPro" id="IPR056330">
    <property type="entry name" value="CTT_SPB4"/>
</dbReference>
<evidence type="ECO:0000256" key="6">
    <source>
        <dbReference type="ARBA" id="ARBA00022806"/>
    </source>
</evidence>
<dbReference type="Proteomes" id="UP000298138">
    <property type="component" value="Unassembled WGS sequence"/>
</dbReference>
<dbReference type="InterPro" id="IPR001650">
    <property type="entry name" value="Helicase_C-like"/>
</dbReference>
<keyword evidence="7 15" id="KW-0067">ATP-binding</keyword>
<dbReference type="PANTHER" id="PTHR24031">
    <property type="entry name" value="RNA HELICASE"/>
    <property type="match status" value="1"/>
</dbReference>
<evidence type="ECO:0000256" key="10">
    <source>
        <dbReference type="ARBA" id="ARBA00023242"/>
    </source>
</evidence>
<dbReference type="PROSITE" id="PS51192">
    <property type="entry name" value="HELICASE_ATP_BIND_1"/>
    <property type="match status" value="1"/>
</dbReference>
<dbReference type="GO" id="GO:0005730">
    <property type="term" value="C:nucleolus"/>
    <property type="evidence" value="ECO:0007669"/>
    <property type="project" value="UniProtKB-SubCell"/>
</dbReference>
<keyword evidence="5 15" id="KW-0378">Hydrolase</keyword>
<dbReference type="SMART" id="SM00490">
    <property type="entry name" value="HELICc"/>
    <property type="match status" value="1"/>
</dbReference>
<feature type="domain" description="Helicase ATP-binding" evidence="18">
    <location>
        <begin position="57"/>
        <end position="258"/>
    </location>
</feature>
<dbReference type="Pfam" id="PF00270">
    <property type="entry name" value="DEAD"/>
    <property type="match status" value="1"/>
</dbReference>
<feature type="compositionally biased region" description="Low complexity" evidence="17">
    <location>
        <begin position="11"/>
        <end position="20"/>
    </location>
</feature>
<evidence type="ECO:0000256" key="12">
    <source>
        <dbReference type="ARBA" id="ARBA00038002"/>
    </source>
</evidence>
<feature type="domain" description="DEAD-box RNA helicase Q" evidence="20">
    <location>
        <begin position="26"/>
        <end position="54"/>
    </location>
</feature>
<evidence type="ECO:0000256" key="11">
    <source>
        <dbReference type="ARBA" id="ARBA00037566"/>
    </source>
</evidence>
<dbReference type="PROSITE" id="PS51195">
    <property type="entry name" value="Q_MOTIF"/>
    <property type="match status" value="1"/>
</dbReference>
<comment type="similarity">
    <text evidence="12">Belongs to the DEAD box helicase family. DDX55/SPB4 subfamily.</text>
</comment>
<feature type="domain" description="Helicase C-terminal" evidence="19">
    <location>
        <begin position="297"/>
        <end position="460"/>
    </location>
</feature>
<evidence type="ECO:0000313" key="21">
    <source>
        <dbReference type="EMBL" id="TGZ83185.1"/>
    </source>
</evidence>
<evidence type="ECO:0000256" key="16">
    <source>
        <dbReference type="RuleBase" id="RU365068"/>
    </source>
</evidence>
<evidence type="ECO:0000256" key="4">
    <source>
        <dbReference type="ARBA" id="ARBA00022741"/>
    </source>
</evidence>
<dbReference type="GO" id="GO:0016887">
    <property type="term" value="F:ATP hydrolysis activity"/>
    <property type="evidence" value="ECO:0007669"/>
    <property type="project" value="RHEA"/>
</dbReference>
<sequence length="641" mass="71377">MPSAAKRRKTAAPAPQTKAPDSQRLWSSLDPPLSPWVLDALASMGFEKMTPVQASTIPLFMGNKDVVVEAVTGSGKTLAFLIPVIERIMRAQEMLKKGHVAAVVVSPTRELASQIYNVLQSLLAFHGPSATAAADSSVPLSEVDKSVPRIQPLLLLGGTTSPAHDLKNFLEQSPNVLIGTPGRLNDLLSSPHVHCSNDSFEALVLDEADRLLDLGFKDTLTRIIARLPKQRRTGLFSATISEALVGSLIRAGLRNPVKIVVKVRGDHGTADAVTEKRTPASLKMSYIIANSTTRLALLRKLLDTETPQKTIIYFSNCASVDYYAPLFPRIINDRNGRYAIVSLHGKLSSTVRARNFKKFVETATPCILLTTDLAARGLDVPAVDMVIQIDAPTDPKAFLHRCGRAGRAGRRGLAVIFLSPGCEEDYLPFLAVRKTPVTPHEITADAVTEEDVKGMVKRMREFVLTDRGMYEKGTKAFVSHVRAYSKHQTPSIFRIQEVDWSELVEAFALIRLPKMPELKGKDITLDVDVNMDTYAYKDKIRETQRQAELANPTPKLTKTKEQVEEQRKKNSAWSGKIEAQETKAAKKERKRKRKELEREAKMAPEEKAKEEEWKELVEMVKKQRREQEEALENEEEFMGLD</sequence>
<comment type="function">
    <text evidence="11">ATP-binding RNA helicase involved in the biogenesis of 60S ribosomal subunits. Binds 90S pre-ribosomal particles and dissociates from pre-60S ribosomal particles after processing of 27SB pre-rRNA. Required for the normal formation of 18S rRNA through the processing of pre-rRNAs at sites A0, A1 and A2, and the normal formation of 25S and 5.8S rRNAs through the processing of pre-rRNAs at sites C1 and C2.</text>
</comment>
<keyword evidence="22" id="KW-1185">Reference proteome</keyword>
<evidence type="ECO:0000256" key="8">
    <source>
        <dbReference type="ARBA" id="ARBA00022884"/>
    </source>
</evidence>
<evidence type="ECO:0000256" key="7">
    <source>
        <dbReference type="ARBA" id="ARBA00022840"/>
    </source>
</evidence>
<feature type="compositionally biased region" description="Basic residues" evidence="17">
    <location>
        <begin position="1"/>
        <end position="10"/>
    </location>
</feature>
<keyword evidence="9" id="KW-0175">Coiled coil</keyword>
<dbReference type="PROSITE" id="PS00039">
    <property type="entry name" value="DEAD_ATP_HELICASE"/>
    <property type="match status" value="1"/>
</dbReference>
<proteinExistence type="inferred from homology"/>
<dbReference type="SMART" id="SM01178">
    <property type="entry name" value="DUF4217"/>
    <property type="match status" value="1"/>
</dbReference>
<keyword evidence="6 15" id="KW-0347">Helicase</keyword>
<dbReference type="InterPro" id="IPR011545">
    <property type="entry name" value="DEAD/DEAH_box_helicase_dom"/>
</dbReference>
<evidence type="ECO:0000256" key="5">
    <source>
        <dbReference type="ARBA" id="ARBA00022801"/>
    </source>
</evidence>
<dbReference type="AlphaFoldDB" id="A0A4V3SJA2"/>
<evidence type="ECO:0000259" key="19">
    <source>
        <dbReference type="PROSITE" id="PS51194"/>
    </source>
</evidence>
<comment type="subcellular location">
    <subcellularLocation>
        <location evidence="1">Nucleus</location>
        <location evidence="1">Nucleolus</location>
    </subcellularLocation>
</comment>
<keyword evidence="10" id="KW-0539">Nucleus</keyword>
<evidence type="ECO:0000256" key="3">
    <source>
        <dbReference type="ARBA" id="ARBA00022552"/>
    </source>
</evidence>
<dbReference type="Pfam" id="PF23681">
    <property type="entry name" value="CTT_SPB4"/>
    <property type="match status" value="1"/>
</dbReference>
<dbReference type="PROSITE" id="PS51194">
    <property type="entry name" value="HELICASE_CTER"/>
    <property type="match status" value="1"/>
</dbReference>
<dbReference type="InterPro" id="IPR027417">
    <property type="entry name" value="P-loop_NTPase"/>
</dbReference>
<keyword evidence="2" id="KW-0690">Ribosome biogenesis</keyword>
<dbReference type="CDD" id="cd17960">
    <property type="entry name" value="DEADc_DDX55"/>
    <property type="match status" value="1"/>
</dbReference>
<feature type="compositionally biased region" description="Basic and acidic residues" evidence="17">
    <location>
        <begin position="594"/>
        <end position="613"/>
    </location>
</feature>
<accession>A0A4V3SJA2</accession>
<dbReference type="SMART" id="SM00487">
    <property type="entry name" value="DEXDc"/>
    <property type="match status" value="1"/>
</dbReference>
<feature type="short sequence motif" description="Q motif" evidence="14">
    <location>
        <begin position="26"/>
        <end position="54"/>
    </location>
</feature>
<dbReference type="Pfam" id="PF00271">
    <property type="entry name" value="Helicase_C"/>
    <property type="match status" value="1"/>
</dbReference>
<evidence type="ECO:0000259" key="20">
    <source>
        <dbReference type="PROSITE" id="PS51195"/>
    </source>
</evidence>
<comment type="function">
    <text evidence="16">RNA helicase.</text>
</comment>
<dbReference type="SUPFAM" id="SSF52540">
    <property type="entry name" value="P-loop containing nucleoside triphosphate hydrolases"/>
    <property type="match status" value="2"/>
</dbReference>
<evidence type="ECO:0000256" key="17">
    <source>
        <dbReference type="SAM" id="MobiDB-lite"/>
    </source>
</evidence>
<evidence type="ECO:0000259" key="18">
    <source>
        <dbReference type="PROSITE" id="PS51192"/>
    </source>
</evidence>
<keyword evidence="3" id="KW-0698">rRNA processing</keyword>
<dbReference type="GO" id="GO:0003724">
    <property type="term" value="F:RNA helicase activity"/>
    <property type="evidence" value="ECO:0007669"/>
    <property type="project" value="UniProtKB-EC"/>
</dbReference>
<dbReference type="GO" id="GO:0003723">
    <property type="term" value="F:RNA binding"/>
    <property type="evidence" value="ECO:0007669"/>
    <property type="project" value="UniProtKB-UniRule"/>
</dbReference>
<dbReference type="Pfam" id="PF13959">
    <property type="entry name" value="CTE_SPB4"/>
    <property type="match status" value="1"/>
</dbReference>
<feature type="region of interest" description="Disordered" evidence="17">
    <location>
        <begin position="1"/>
        <end position="25"/>
    </location>
</feature>
<organism evidence="21 22">
    <name type="scientific">Ascodesmis nigricans</name>
    <dbReference type="NCBI Taxonomy" id="341454"/>
    <lineage>
        <taxon>Eukaryota</taxon>
        <taxon>Fungi</taxon>
        <taxon>Dikarya</taxon>
        <taxon>Ascomycota</taxon>
        <taxon>Pezizomycotina</taxon>
        <taxon>Pezizomycetes</taxon>
        <taxon>Pezizales</taxon>
        <taxon>Ascodesmidaceae</taxon>
        <taxon>Ascodesmis</taxon>
    </lineage>
</organism>
<feature type="region of interest" description="Disordered" evidence="17">
    <location>
        <begin position="547"/>
        <end position="613"/>
    </location>
</feature>
<evidence type="ECO:0000256" key="15">
    <source>
        <dbReference type="RuleBase" id="RU000492"/>
    </source>
</evidence>
<dbReference type="InterPro" id="IPR014001">
    <property type="entry name" value="Helicase_ATP-bd"/>
</dbReference>
<dbReference type="FunCoup" id="A0A4V3SJA2">
    <property type="interactions" value="1166"/>
</dbReference>
<comment type="domain">
    <text evidence="16">The Q motif is unique to and characteristic of the DEAD box family of RNA helicases and controls ATP binding and hydrolysis.</text>
</comment>
<evidence type="ECO:0000256" key="2">
    <source>
        <dbReference type="ARBA" id="ARBA00022517"/>
    </source>
</evidence>
<dbReference type="OrthoDB" id="7396459at2759"/>
<dbReference type="Gene3D" id="3.40.50.300">
    <property type="entry name" value="P-loop containing nucleotide triphosphate hydrolases"/>
    <property type="match status" value="2"/>
</dbReference>
<dbReference type="EMBL" id="ML220114">
    <property type="protein sequence ID" value="TGZ83185.1"/>
    <property type="molecule type" value="Genomic_DNA"/>
</dbReference>
<evidence type="ECO:0000256" key="13">
    <source>
        <dbReference type="ARBA" id="ARBA00038757"/>
    </source>
</evidence>
<dbReference type="InParanoid" id="A0A4V3SJA2"/>
<evidence type="ECO:0000256" key="1">
    <source>
        <dbReference type="ARBA" id="ARBA00004604"/>
    </source>
</evidence>
<dbReference type="InterPro" id="IPR000629">
    <property type="entry name" value="RNA-helicase_DEAD-box_CS"/>
</dbReference>
<dbReference type="EC" id="3.6.4.13" evidence="16"/>
<reference evidence="21 22" key="1">
    <citation type="submission" date="2019-04" db="EMBL/GenBank/DDBJ databases">
        <title>Comparative genomics and transcriptomics to analyze fruiting body development in filamentous ascomycetes.</title>
        <authorList>
            <consortium name="DOE Joint Genome Institute"/>
            <person name="Lutkenhaus R."/>
            <person name="Traeger S."/>
            <person name="Breuer J."/>
            <person name="Kuo A."/>
            <person name="Lipzen A."/>
            <person name="Pangilinan J."/>
            <person name="Dilworth D."/>
            <person name="Sandor L."/>
            <person name="Poggeler S."/>
            <person name="Barry K."/>
            <person name="Grigoriev I.V."/>
            <person name="Nowrousian M."/>
        </authorList>
    </citation>
    <scope>NUCLEOTIDE SEQUENCE [LARGE SCALE GENOMIC DNA]</scope>
    <source>
        <strain evidence="21 22">CBS 389.68</strain>
    </source>
</reference>
<evidence type="ECO:0000256" key="9">
    <source>
        <dbReference type="ARBA" id="ARBA00023054"/>
    </source>
</evidence>
<dbReference type="InterPro" id="IPR014014">
    <property type="entry name" value="RNA_helicase_DEAD_Q_motif"/>
</dbReference>
<protein>
    <recommendedName>
        <fullName evidence="16">ATP-dependent RNA helicase</fullName>
        <ecNumber evidence="16">3.6.4.13</ecNumber>
    </recommendedName>
</protein>
<name>A0A4V3SJA2_9PEZI</name>
<feature type="compositionally biased region" description="Basic and acidic residues" evidence="17">
    <location>
        <begin position="558"/>
        <end position="568"/>
    </location>
</feature>